<dbReference type="Proteomes" id="UP000272528">
    <property type="component" value="Chromosome"/>
</dbReference>
<reference evidence="3" key="1">
    <citation type="submission" date="2018-12" db="EMBL/GenBank/DDBJ databases">
        <title>Genome sequence of Peanibacillus sp.</title>
        <authorList>
            <person name="Subramani G."/>
            <person name="Srinivasan S."/>
            <person name="Kim M.K."/>
        </authorList>
    </citation>
    <scope>NUCLEOTIDE SEQUENCE [LARGE SCALE GENOMIC DNA]</scope>
    <source>
        <strain evidence="3">18JY67-1</strain>
    </source>
</reference>
<feature type="signal peptide" evidence="1">
    <location>
        <begin position="1"/>
        <end position="24"/>
    </location>
</feature>
<evidence type="ECO:0000313" key="3">
    <source>
        <dbReference type="Proteomes" id="UP000272528"/>
    </source>
</evidence>
<proteinExistence type="predicted"/>
<name>A0A3Q8X901_9BACL</name>
<sequence length="368" mass="37951">MNKTMKAISLTAAIAAMIPLSAYAATNTTTTTTSTTNTTATQQQGKFNMHFEKKGGFGVSQEVLDLLKLDAAALKEKLAAGKTLAQVAEEQGVSRDALKQALTTAFDKQQAAEKQAYSDNLDKLVDSQSVGGGGKGGFGMGFGGKGGFNSGIKTDINAVAAAVLDMTADDVNTTLKSENKSLAELAADKGIDVQKVIDAVKKAIIDDLNASVTAGDLTQEQADKTIAEAATIAENGVNNKGGRMKMEGRGRFGLDSTALSYVATALSMNADDLKTALASGKTLADVAKDKGVAVQNVINAVKQTIVDSINAAVTAGKLTQEQADAQIANADTQATNWVNGKMEGGFHMGKHFRGDDNDAASTTTATGA</sequence>
<gene>
    <name evidence="2" type="ORF">EJC50_28530</name>
</gene>
<evidence type="ECO:0008006" key="4">
    <source>
        <dbReference type="Google" id="ProtNLM"/>
    </source>
</evidence>
<keyword evidence="1" id="KW-0732">Signal</keyword>
<protein>
    <recommendedName>
        <fullName evidence="4">LysM domain-containing protein</fullName>
    </recommendedName>
</protein>
<evidence type="ECO:0000313" key="2">
    <source>
        <dbReference type="EMBL" id="AZN43195.1"/>
    </source>
</evidence>
<dbReference type="KEGG" id="palb:EJC50_28530"/>
<dbReference type="RefSeq" id="WP_126019523.1">
    <property type="nucleotide sequence ID" value="NZ_CP034437.1"/>
</dbReference>
<dbReference type="OrthoDB" id="2376193at2"/>
<accession>A0A3Q8X901</accession>
<feature type="chain" id="PRO_5018746260" description="LysM domain-containing protein" evidence="1">
    <location>
        <begin position="25"/>
        <end position="368"/>
    </location>
</feature>
<keyword evidence="3" id="KW-1185">Reference proteome</keyword>
<dbReference type="AlphaFoldDB" id="A0A3Q8X901"/>
<organism evidence="2 3">
    <name type="scientific">Paenibacillus albus</name>
    <dbReference type="NCBI Taxonomy" id="2495582"/>
    <lineage>
        <taxon>Bacteria</taxon>
        <taxon>Bacillati</taxon>
        <taxon>Bacillota</taxon>
        <taxon>Bacilli</taxon>
        <taxon>Bacillales</taxon>
        <taxon>Paenibacillaceae</taxon>
        <taxon>Paenibacillus</taxon>
    </lineage>
</organism>
<dbReference type="EMBL" id="CP034437">
    <property type="protein sequence ID" value="AZN43195.1"/>
    <property type="molecule type" value="Genomic_DNA"/>
</dbReference>
<evidence type="ECO:0000256" key="1">
    <source>
        <dbReference type="SAM" id="SignalP"/>
    </source>
</evidence>